<dbReference type="Proteomes" id="UP001595872">
    <property type="component" value="Unassembled WGS sequence"/>
</dbReference>
<evidence type="ECO:0000256" key="5">
    <source>
        <dbReference type="SAM" id="MobiDB-lite"/>
    </source>
</evidence>
<dbReference type="SUPFAM" id="SSF88688">
    <property type="entry name" value="Families 57/38 glycoside transferase middle domain"/>
    <property type="match status" value="1"/>
</dbReference>
<accession>A0ABV9U5B7</accession>
<evidence type="ECO:0000256" key="4">
    <source>
        <dbReference type="ARBA" id="ARBA00023295"/>
    </source>
</evidence>
<evidence type="ECO:0000256" key="2">
    <source>
        <dbReference type="ARBA" id="ARBA00022723"/>
    </source>
</evidence>
<keyword evidence="8" id="KW-1185">Reference proteome</keyword>
<dbReference type="InterPro" id="IPR027291">
    <property type="entry name" value="Glyco_hydro_38_N_sf"/>
</dbReference>
<keyword evidence="2" id="KW-0479">Metal-binding</keyword>
<evidence type="ECO:0000256" key="3">
    <source>
        <dbReference type="ARBA" id="ARBA00022801"/>
    </source>
</evidence>
<comment type="caution">
    <text evidence="7">The sequence shown here is derived from an EMBL/GenBank/DDBJ whole genome shotgun (WGS) entry which is preliminary data.</text>
</comment>
<dbReference type="RefSeq" id="WP_378258112.1">
    <property type="nucleotide sequence ID" value="NZ_JBHSIT010000006.1"/>
</dbReference>
<name>A0ABV9U5B7_9ACTN</name>
<dbReference type="Gene3D" id="2.70.98.30">
    <property type="entry name" value="Golgi alpha-mannosidase II, domain 4"/>
    <property type="match status" value="1"/>
</dbReference>
<evidence type="ECO:0000313" key="8">
    <source>
        <dbReference type="Proteomes" id="UP001595872"/>
    </source>
</evidence>
<dbReference type="PANTHER" id="PTHR46017">
    <property type="entry name" value="ALPHA-MANNOSIDASE 2C1"/>
    <property type="match status" value="1"/>
</dbReference>
<dbReference type="SUPFAM" id="SSF74650">
    <property type="entry name" value="Galactose mutarotase-like"/>
    <property type="match status" value="1"/>
</dbReference>
<dbReference type="InterPro" id="IPR011013">
    <property type="entry name" value="Gal_mutarotase_sf_dom"/>
</dbReference>
<evidence type="ECO:0000256" key="1">
    <source>
        <dbReference type="ARBA" id="ARBA00009792"/>
    </source>
</evidence>
<dbReference type="Pfam" id="PF01074">
    <property type="entry name" value="Glyco_hydro_38N"/>
    <property type="match status" value="1"/>
</dbReference>
<dbReference type="InterPro" id="IPR011330">
    <property type="entry name" value="Glyco_hydro/deAcase_b/a-brl"/>
</dbReference>
<dbReference type="SUPFAM" id="SSF88713">
    <property type="entry name" value="Glycoside hydrolase/deacetylase"/>
    <property type="match status" value="1"/>
</dbReference>
<dbReference type="Gene3D" id="1.20.1270.50">
    <property type="entry name" value="Glycoside hydrolase family 38, central domain"/>
    <property type="match status" value="1"/>
</dbReference>
<protein>
    <submittedName>
        <fullName evidence="7">Alpha-mannosidase</fullName>
    </submittedName>
</protein>
<evidence type="ECO:0000313" key="7">
    <source>
        <dbReference type="EMBL" id="MFC4910087.1"/>
    </source>
</evidence>
<reference evidence="8" key="1">
    <citation type="journal article" date="2019" name="Int. J. Syst. Evol. Microbiol.">
        <title>The Global Catalogue of Microorganisms (GCM) 10K type strain sequencing project: providing services to taxonomists for standard genome sequencing and annotation.</title>
        <authorList>
            <consortium name="The Broad Institute Genomics Platform"/>
            <consortium name="The Broad Institute Genome Sequencing Center for Infectious Disease"/>
            <person name="Wu L."/>
            <person name="Ma J."/>
        </authorList>
    </citation>
    <scope>NUCLEOTIDE SEQUENCE [LARGE SCALE GENOMIC DNA]</scope>
    <source>
        <strain evidence="8">KLKA75</strain>
    </source>
</reference>
<evidence type="ECO:0000259" key="6">
    <source>
        <dbReference type="Pfam" id="PF01074"/>
    </source>
</evidence>
<dbReference type="Gene3D" id="3.20.110.10">
    <property type="entry name" value="Glycoside hydrolase 38, N terminal domain"/>
    <property type="match status" value="1"/>
</dbReference>
<organism evidence="7 8">
    <name type="scientific">Actinomadura gamaensis</name>
    <dbReference type="NCBI Taxonomy" id="1763541"/>
    <lineage>
        <taxon>Bacteria</taxon>
        <taxon>Bacillati</taxon>
        <taxon>Actinomycetota</taxon>
        <taxon>Actinomycetes</taxon>
        <taxon>Streptosporangiales</taxon>
        <taxon>Thermomonosporaceae</taxon>
        <taxon>Actinomadura</taxon>
    </lineage>
</organism>
<dbReference type="InterPro" id="IPR037094">
    <property type="entry name" value="Glyco_hydro_38_cen_sf"/>
</dbReference>
<dbReference type="InterPro" id="IPR028995">
    <property type="entry name" value="Glyco_hydro_57/38_cen_sf"/>
</dbReference>
<comment type="similarity">
    <text evidence="1">Belongs to the glycosyl hydrolase 38 family.</text>
</comment>
<dbReference type="EMBL" id="JBHSIT010000006">
    <property type="protein sequence ID" value="MFC4910087.1"/>
    <property type="molecule type" value="Genomic_DNA"/>
</dbReference>
<keyword evidence="4" id="KW-0326">Glycosidase</keyword>
<dbReference type="InterPro" id="IPR000602">
    <property type="entry name" value="Glyco_hydro_38_N"/>
</dbReference>
<proteinExistence type="inferred from homology"/>
<dbReference type="PANTHER" id="PTHR46017:SF2">
    <property type="entry name" value="MANNOSYLGLYCERATE HYDROLASE"/>
    <property type="match status" value="1"/>
</dbReference>
<gene>
    <name evidence="7" type="ORF">ACFPCY_22420</name>
</gene>
<feature type="region of interest" description="Disordered" evidence="5">
    <location>
        <begin position="665"/>
        <end position="685"/>
    </location>
</feature>
<keyword evidence="3" id="KW-0378">Hydrolase</keyword>
<sequence length="759" mass="82796">MVVPHTHWDREWYLPFQRFRLRLVGLLDDVLARMDRDPRLRFTLDGQMAAVDDYLEIRPERAELVARLVRDGRLAVGPWQILMDEFLCSGETIVRNLELGLRRADDLGGAMRVGYLPDMFGHVAQMPQILRGFGIDRACVWRGVPERVTTHAFAWRAPDGSAVRTEYLPGGYGNAVHMFDDDGLLDDRANDVAAWLRQWRPEGGECLAMYGSDHTAPAADLAEQVERASLPMRLATLGEFLTDASVEGLPVVEGEMRSHARANILPGVFSVRIPLKAAMGAAERRVARYAEPLAALWLPDGSADRFLELAWRKLIEVSCHDSVTGCGSDATAQQVAARMAEAEQLGHAVFDLATGRLAAGVDRSDHLVVNPSPARRRGVVRIGGDPVLVEVPALGYATARSAAVQPRRPARIVGDRPANGLAELRDFGRIVDGGDVGDTYNYAPPKTDAVVDEPVSEYLQICETGPVVASVALNREYRWPVEAGADTRSATTAKVAVHTLAEVHADEPYARLFIAFDNPCRDHRVRLHLPLPRRADRSFGEGQFAVVERGLTGEGGHGEFPIPTFTAHAFVAAGGLAVLLRHVTEYEVVNDGTELALTLLRSVEMLSRDDNGLREEPAGPQVFTPDAQCLGRQGFELALMRYEGDRPGPEVIAAAELFGHEPKAVRGTAPEGTPGPEPRSGLDVAGDGVVLSSLRRRDGILELRMVNERPEPSEAVMTGDFTSATRCDLAGRPTEPLDATTGRCVLPLRPWEIATLALG</sequence>
<feature type="domain" description="Glycoside hydrolase family 38 N-terminal" evidence="6">
    <location>
        <begin position="2"/>
        <end position="242"/>
    </location>
</feature>